<organism evidence="3 4">
    <name type="scientific">Hibiscus syriacus</name>
    <name type="common">Rose of Sharon</name>
    <dbReference type="NCBI Taxonomy" id="106335"/>
    <lineage>
        <taxon>Eukaryota</taxon>
        <taxon>Viridiplantae</taxon>
        <taxon>Streptophyta</taxon>
        <taxon>Embryophyta</taxon>
        <taxon>Tracheophyta</taxon>
        <taxon>Spermatophyta</taxon>
        <taxon>Magnoliopsida</taxon>
        <taxon>eudicotyledons</taxon>
        <taxon>Gunneridae</taxon>
        <taxon>Pentapetalae</taxon>
        <taxon>rosids</taxon>
        <taxon>malvids</taxon>
        <taxon>Malvales</taxon>
        <taxon>Malvaceae</taxon>
        <taxon>Malvoideae</taxon>
        <taxon>Hibiscus</taxon>
    </lineage>
</organism>
<accession>A0A6A2YZ08</accession>
<evidence type="ECO:0000313" key="4">
    <source>
        <dbReference type="Proteomes" id="UP000436088"/>
    </source>
</evidence>
<dbReference type="InterPro" id="IPR036691">
    <property type="entry name" value="Endo/exonu/phosph_ase_sf"/>
</dbReference>
<feature type="region of interest" description="Disordered" evidence="1">
    <location>
        <begin position="1150"/>
        <end position="1178"/>
    </location>
</feature>
<dbReference type="SMART" id="SM01214">
    <property type="entry name" value="Fmp27_GFWDK"/>
    <property type="match status" value="1"/>
</dbReference>
<reference evidence="3" key="1">
    <citation type="submission" date="2019-09" db="EMBL/GenBank/DDBJ databases">
        <title>Draft genome information of white flower Hibiscus syriacus.</title>
        <authorList>
            <person name="Kim Y.-M."/>
        </authorList>
    </citation>
    <scope>NUCLEOTIDE SEQUENCE [LARGE SCALE GENOMIC DNA]</scope>
    <source>
        <strain evidence="3">YM2019G1</strain>
    </source>
</reference>
<evidence type="ECO:0000313" key="3">
    <source>
        <dbReference type="EMBL" id="KAE8684567.1"/>
    </source>
</evidence>
<feature type="region of interest" description="Disordered" evidence="1">
    <location>
        <begin position="1073"/>
        <end position="1104"/>
    </location>
</feature>
<dbReference type="PANTHER" id="PTHR15678">
    <property type="entry name" value="ANTIGEN MLAA-22-RELATED"/>
    <property type="match status" value="1"/>
</dbReference>
<protein>
    <submittedName>
        <fullName evidence="3">Protein KINKY POLLEN</fullName>
    </submittedName>
</protein>
<dbReference type="InterPro" id="IPR019441">
    <property type="entry name" value="FMP27/BLTP2/Hobbit_GFWDK_RBG"/>
</dbReference>
<feature type="compositionally biased region" description="Polar residues" evidence="1">
    <location>
        <begin position="720"/>
        <end position="734"/>
    </location>
</feature>
<dbReference type="PANTHER" id="PTHR15678:SF6">
    <property type="entry name" value="BRIDGE-LIKE LIPID TRANSFER PROTEIN FAMILY MEMBER 2"/>
    <property type="match status" value="1"/>
</dbReference>
<feature type="compositionally biased region" description="Low complexity" evidence="1">
    <location>
        <begin position="1081"/>
        <end position="1094"/>
    </location>
</feature>
<proteinExistence type="predicted"/>
<sequence length="1447" mass="162162">MLSISAKVGDGVDALVQVQSIFSENAHIGVLLEGLMLSFNGARIFRSSQIQISRIPTTSDSSDAKVPVVILWDWVVQALDVHICMPFRLELRVIDDAFEEMLRALKLITKAKTELIFPMKTENLKPEKYNSTIAREGFQAGFKPSTARTSLLSVSATEFDVTLTRIDGGDDGMIELLKQLDFVCCESNIPFSLVFGRCEGRVVLAQQATCFQPQIFHDVFIGRWRKVCMLRSASGTTPPMKTYTDLPIRFKKVEVSFGVGYESVFADISYAFSVALRKANLSNRSPGLQQPPKKERSLPWWDEMRNYIHGNITLFFSGTKWNILATIDPCEKLDKLQIVSGSMEIQQSDGRVYVSAKDFKIFLSSLESLVNSRSLKLPTIASGAFLEAPVFSLEVTMDWECESGNPMNHYLFALPMEGKPREKVFDPFRSTSLSLRWNFSLKPLLPPLDKESPSASASDCTILDGTVNGAQCKAKKVSITLPTFNVGAHDLAWIIKFWNMNYIPPHKLRSFSRWPRFGVPRVPRSGNLPLDRRDPLDLVYQGLDLHMPKVFLNKEDCTSVKKAVQMMRKSSQSVSMEQVPSEKSNYMSACTEKHRDEGFLLSSDYFTIRRQAPKADPASENDEHARSDPGDDDGYNEVIADNCQRIFVYGLKLLWTIENRDVVWSFVGGISKVFEPQKPSPSRQYAQRKLVEEKQKLGEPEMPQEDPSKSPTANHGVPCASQNMEPSGSYSSQTHAVVLENSSTTAAALAKYEKVNDSGEKETRHFMVNVIEPQFNLHSEEANGRFLLVVVSGRVLAQSFHSVLHVVSELIEQALGTGNVHIPEGGHDMTLKRMEFVMMLEHVQAHVAPTDVDPGAGLQWLPKIRKSSPKLKRTGALLERVFMPCDMYFRYIRHKGGTSDLKVCNILEDLCKAVEKMNNVRVNGKIIYVSVAKYDKLSERKSREGFRAGGSKRVETGELKGRRMTSPAQVAEKMERMNRFLDGRTYRDTVVGVKKVPEGLQGFNVKVIRWGFAKNACLVVFQSVEERRIAMEERWEALSFWFQLLEPVVEERGIPLAYCAISMLTDMEEEVAEDPWEKSSSEWSNEEVQNGQEEQVGEELSESQNRVDECVRSSQPGIHTNTERGLNLNIGMENTFDLCKDVTEGGNVSIQQEKSEEVNEGRENGKSLGDPSSEHEKVDCGSGFLRGPVVQYHTSLQEGSVSVSAQKNSGKTVSGSRVGRGKCKRVYSRSRKEGSRSRIGTSSEHAYNNVKVDGAEALECWSGYSWILMTSWNLMSWNIRGLGRRVKARAVRRVVEERKPLVLFIQESKMEVVNQSVVRKMGGNLLTAAAVSAAEGSAGGLITLWNEKECQVQEEIIHRRFIAVKGTIDEVLGSCWFINVYGPSVDSEKEAFFGELFLFLENLDSPVCLGGDFNVVMSQEEKIGGSVNLASMFAFREFVSKTNLVDL</sequence>
<dbReference type="SUPFAM" id="SSF56219">
    <property type="entry name" value="DNase I-like"/>
    <property type="match status" value="1"/>
</dbReference>
<feature type="domain" description="FMP27/BLTP2/Hobbit GFWDK motif-containing RBG unit" evidence="2">
    <location>
        <begin position="188"/>
        <end position="332"/>
    </location>
</feature>
<keyword evidence="4" id="KW-1185">Reference proteome</keyword>
<dbReference type="InterPro" id="IPR045167">
    <property type="entry name" value="Hobbit"/>
</dbReference>
<feature type="compositionally biased region" description="Basic and acidic residues" evidence="1">
    <location>
        <begin position="1153"/>
        <end position="1165"/>
    </location>
</feature>
<dbReference type="EMBL" id="VEPZ02001237">
    <property type="protein sequence ID" value="KAE8684567.1"/>
    <property type="molecule type" value="Genomic_DNA"/>
</dbReference>
<dbReference type="Proteomes" id="UP000436088">
    <property type="component" value="Unassembled WGS sequence"/>
</dbReference>
<comment type="caution">
    <text evidence="3">The sequence shown here is derived from an EMBL/GenBank/DDBJ whole genome shotgun (WGS) entry which is preliminary data.</text>
</comment>
<evidence type="ECO:0000256" key="1">
    <source>
        <dbReference type="SAM" id="MobiDB-lite"/>
    </source>
</evidence>
<gene>
    <name evidence="3" type="ORF">F3Y22_tig00111127pilonHSYRG00051</name>
</gene>
<feature type="region of interest" description="Disordered" evidence="1">
    <location>
        <begin position="612"/>
        <end position="636"/>
    </location>
</feature>
<evidence type="ECO:0000259" key="2">
    <source>
        <dbReference type="SMART" id="SM01214"/>
    </source>
</evidence>
<feature type="region of interest" description="Disordered" evidence="1">
    <location>
        <begin position="695"/>
        <end position="734"/>
    </location>
</feature>
<dbReference type="Pfam" id="PF10344">
    <property type="entry name" value="Hobbit"/>
    <property type="match status" value="2"/>
</dbReference>
<name>A0A6A2YZ08_HIBSY</name>
<dbReference type="Gene3D" id="3.60.10.10">
    <property type="entry name" value="Endonuclease/exonuclease/phosphatase"/>
    <property type="match status" value="1"/>
</dbReference>